<dbReference type="PROSITE" id="PS50200">
    <property type="entry name" value="RA"/>
    <property type="match status" value="1"/>
</dbReference>
<protein>
    <recommendedName>
        <fullName evidence="3">Adenylate cyclase</fullName>
        <ecNumber evidence="2">4.6.1.1</ecNumber>
    </recommendedName>
    <alternativeName>
        <fullName evidence="10">ATP pyrophosphate-lyase</fullName>
    </alternativeName>
    <alternativeName>
        <fullName evidence="11">Adenylyl cyclase</fullName>
    </alternativeName>
</protein>
<evidence type="ECO:0000256" key="3">
    <source>
        <dbReference type="ARBA" id="ARBA00021420"/>
    </source>
</evidence>
<dbReference type="InterPro" id="IPR001932">
    <property type="entry name" value="PPM-type_phosphatase-like_dom"/>
</dbReference>
<keyword evidence="17" id="KW-1185">Reference proteome</keyword>
<evidence type="ECO:0000256" key="2">
    <source>
        <dbReference type="ARBA" id="ARBA00012201"/>
    </source>
</evidence>
<sequence>MPFNHPSNTSPTVVTNLTDSEDNLENAISPTTRTEDPSDGSNGSTTPNRGGTRQFAPRLRQAFSNVHLPSLLNKNHRQATSHDDMDSGSELNYSHSHDPDDRRPSYTSQYTQSTTNSFSTDPQPLDRTHSNNNTTNSTANNTNMNNNNNLLGATSLPQSLDPSELSLITNLPPGSAMSLEHGNSNMSFPDKQVFDTKSMYNEQQAAAAAAAAAKNNNKSGLESRTDSVASSINEVPRHVSSSSSTKKHKKSFLGKLISRRESSADFHEKSSSRLASLKHKASESFLPLRHPSSSSQAPSPRSSVVAQSSRHKPSNGSEDDYHFYFDPRRRRSKSSASVSQKPVQLESFPRELLNDYNFAAAGHQNSGRMYNLDTDTSQMQGIVQKPQKDAIAKTANTNDENKNDFDYYTATYTPRPNRTSTQSIDSNLENRNAKTNWVPPESWGVMQSSDGHKWGFGFDPDVSNATASAAAPHTIAATADGEAKAVGGTEGQPGSQRRRSNHCLRVFREDGTFGTLSCSIDITVAELMQLLAKKFFLNVNSLAGYQLSVRTGGLTRILQPFEKPLIFQKMLLEFMGYTEKDRLQDVGREDLSYLCRFEFTRSTLLKNFTPEEEKVISRDFTNVNLQRMNLQTIPILFYQHAAEIESLDVSRNPSITIPLDFLQACVNLQHYRFVDNHSKRFPPNLKELPNLISLDLSNNLILDLEHVNFDEISNLTSLNLQGNRLSHICESIATLKHLKHLNLSSNNLTEIPASLCNITTLVELDLSFNHITTLPDSIGNLNRLERLSMSNNDLVKKLPESFADLVSLKELDIRYNKLQNIDILAKLPKLDTLYCSKNSVYSFEDSFARLKLFYFDRNPITRISLNETHYNLAVLNLSKAKLTVLSEKMLDKIPMVEKLVLDKNHLVTLPPQIGSLKKLISLSVVNNNLSALPAEIGLLQELQTLDLHGNNLKNLPEDIWNMSSLANLNVSSNLLEAFPKPNYHVSSVASTINSDRSTIGGKNGKVANLDSNYEMRTVNDRRISEFSVNSALDPTTRRGSAYPRQTSPKSSRTVSTAPSSPVLRAASSASTTPPPGALDSIPQGGTTRGSKPGLAQSLLVLSLGDNRLNDDCFEELAKLVELQVLNLSYNDLIEVPAGALGRLPRLTELYLSGNRLSGLPSDDFENNQALRVFHVNANKLHSLPAELGKMSHLGVLDIGSNNLRYNINNWPYDWNWNFNLNLKYLNFSGNQKLEIKTLHNHAVRGDGEQRNLSDFTSLQDIRVLGLMDVTLTTPSVPDQTENCRVRTYGSRIMSMGYGMADTVGNHDNLSMMDMVIERFRGKEKEVVVGLFDGRNEMEKEGNKVSKLIQETFGTIFAEELNNLKETEGETTADALRRAFLHTNKEIGNTTMLPTEEIAHSSIAHRSSTAANLNPHDHMTGSCATIVYIAGTKMYVANVGDSMAVLSKGNGEYTVLTERHDPTTQQELARIRGGAGVVSSTGKLDGVLDVSRAIGFYNLVPHIHSAPYISEYDLSGADDFLILASKQLWEHISYETAADVARTELDNPMLAAQKLRDFAIAYGCNDKLMVIVLAVGNINRKKPSPRPGFGSSNAPGTGVNSHYGSLPGVEEELFPLGKRRRAKSVLPEDSTLARLGGEVEPPTGDVAMVFTDIKNSTLLWETYPVAMRSAIKLHNTIMRRHIRIMGGYEVKTEGDAFIVSFPTPISALLWCFSVQSQLLIADWPTEIVESHEGYEILDDSGEIIFRGLSVRMGIHWGSPVSETDVITKRMDYFGPMVNRTARISAVADGGQITVSSDFLMELRRNQEAHKQINEEGISYAEAYGEEAVGYTLDRYYNMLDKLGLVVKELGEMKLKGLENPEWISVAYPKSLQGRLSYHNANRENEASKNAATNTAANANANKTAGQVNGANTMRSGGISLEMLTKLRGVSNRLEKICSIMNDADPEGPQTIAKKWGTYNRKTARNLLSVVPTTDEDYAMFFDHIVTRIENALSTLYVRAAMGQMTEQHRNDPYSGELAQMLITLRDMMSQK</sequence>
<dbReference type="EMBL" id="SWFS01000562">
    <property type="protein sequence ID" value="KAA8897530.1"/>
    <property type="molecule type" value="Genomic_DNA"/>
</dbReference>
<keyword evidence="9" id="KW-0456">Lyase</keyword>
<dbReference type="Proteomes" id="UP000761534">
    <property type="component" value="Unassembled WGS sequence"/>
</dbReference>
<dbReference type="Pfam" id="PF08509">
    <property type="entry name" value="Ad_cyc_g-alpha"/>
    <property type="match status" value="1"/>
</dbReference>
<dbReference type="SUPFAM" id="SSF81606">
    <property type="entry name" value="PP2C-like"/>
    <property type="match status" value="1"/>
</dbReference>
<feature type="region of interest" description="Disordered" evidence="12">
    <location>
        <begin position="1029"/>
        <end position="1090"/>
    </location>
</feature>
<feature type="region of interest" description="Disordered" evidence="12">
    <location>
        <begin position="286"/>
        <end position="323"/>
    </location>
</feature>
<feature type="compositionally biased region" description="Polar residues" evidence="12">
    <location>
        <begin position="217"/>
        <end position="233"/>
    </location>
</feature>
<feature type="compositionally biased region" description="Polar residues" evidence="12">
    <location>
        <begin position="150"/>
        <end position="169"/>
    </location>
</feature>
<evidence type="ECO:0000256" key="5">
    <source>
        <dbReference type="ARBA" id="ARBA00022723"/>
    </source>
</evidence>
<dbReference type="SUPFAM" id="SSF55073">
    <property type="entry name" value="Nucleotide cyclase"/>
    <property type="match status" value="1"/>
</dbReference>
<feature type="compositionally biased region" description="Polar residues" evidence="12">
    <location>
        <begin position="1043"/>
        <end position="1059"/>
    </location>
</feature>
<dbReference type="GO" id="GO:0000287">
    <property type="term" value="F:magnesium ion binding"/>
    <property type="evidence" value="ECO:0007669"/>
    <property type="project" value="InterPro"/>
</dbReference>
<dbReference type="CDD" id="cd07302">
    <property type="entry name" value="CHD"/>
    <property type="match status" value="1"/>
</dbReference>
<reference evidence="16" key="1">
    <citation type="journal article" date="2019" name="G3 (Bethesda)">
        <title>Genome Assemblies of Two Rare Opportunistic Yeast Pathogens: Diutina rugosa (syn. Candida rugosa) and Trichomonascus ciferrii (syn. Candida ciferrii).</title>
        <authorList>
            <person name="Mixao V."/>
            <person name="Saus E."/>
            <person name="Hansen A.P."/>
            <person name="Lass-Florl C."/>
            <person name="Gabaldon T."/>
        </authorList>
    </citation>
    <scope>NUCLEOTIDE SEQUENCE</scope>
    <source>
        <strain evidence="16">CBS 4856</strain>
    </source>
</reference>
<dbReference type="VEuPathDB" id="FungiDB:TRICI_006710"/>
<dbReference type="SMART" id="SM00364">
    <property type="entry name" value="LRR_BAC"/>
    <property type="match status" value="11"/>
</dbReference>
<accession>A0A642UIH2</accession>
<dbReference type="FunFam" id="3.80.10.10:FF:000220">
    <property type="entry name" value="Adenylate cyclase AcyA"/>
    <property type="match status" value="1"/>
</dbReference>
<keyword evidence="8" id="KW-0115">cAMP biosynthesis</keyword>
<organism evidence="16 17">
    <name type="scientific">Trichomonascus ciferrii</name>
    <dbReference type="NCBI Taxonomy" id="44093"/>
    <lineage>
        <taxon>Eukaryota</taxon>
        <taxon>Fungi</taxon>
        <taxon>Dikarya</taxon>
        <taxon>Ascomycota</taxon>
        <taxon>Saccharomycotina</taxon>
        <taxon>Dipodascomycetes</taxon>
        <taxon>Dipodascales</taxon>
        <taxon>Trichomonascaceae</taxon>
        <taxon>Trichomonascus</taxon>
        <taxon>Trichomonascus ciferrii complex</taxon>
    </lineage>
</organism>
<dbReference type="CDD" id="cd17214">
    <property type="entry name" value="RA_CYR1_like"/>
    <property type="match status" value="1"/>
</dbReference>
<feature type="region of interest" description="Disordered" evidence="12">
    <location>
        <begin position="478"/>
        <end position="500"/>
    </location>
</feature>
<name>A0A642UIH2_9ASCO</name>
<dbReference type="InterPro" id="IPR029787">
    <property type="entry name" value="Nucleotide_cyclase"/>
</dbReference>
<dbReference type="Pfam" id="PF21187">
    <property type="entry name" value="CYAA_C"/>
    <property type="match status" value="1"/>
</dbReference>
<evidence type="ECO:0000259" key="14">
    <source>
        <dbReference type="PROSITE" id="PS50200"/>
    </source>
</evidence>
<dbReference type="SUPFAM" id="SSF52058">
    <property type="entry name" value="L domain-like"/>
    <property type="match status" value="2"/>
</dbReference>
<feature type="compositionally biased region" description="Low complexity" evidence="12">
    <location>
        <begin position="131"/>
        <end position="149"/>
    </location>
</feature>
<feature type="domain" description="Ras-associating" evidence="14">
    <location>
        <begin position="500"/>
        <end position="592"/>
    </location>
</feature>
<dbReference type="Gene3D" id="3.30.70.1230">
    <property type="entry name" value="Nucleotide cyclase"/>
    <property type="match status" value="1"/>
</dbReference>
<feature type="compositionally biased region" description="Polar residues" evidence="12">
    <location>
        <begin position="1589"/>
        <end position="1602"/>
    </location>
</feature>
<feature type="domain" description="Guanylate cyclase" evidence="13">
    <location>
        <begin position="1646"/>
        <end position="1783"/>
    </location>
</feature>
<dbReference type="PROSITE" id="PS51450">
    <property type="entry name" value="LRR"/>
    <property type="match status" value="7"/>
</dbReference>
<dbReference type="EC" id="4.6.1.1" evidence="2"/>
<evidence type="ECO:0000256" key="7">
    <source>
        <dbReference type="ARBA" id="ARBA00022842"/>
    </source>
</evidence>
<evidence type="ECO:0000256" key="10">
    <source>
        <dbReference type="ARBA" id="ARBA00032597"/>
    </source>
</evidence>
<dbReference type="GO" id="GO:0006171">
    <property type="term" value="P:cAMP biosynthetic process"/>
    <property type="evidence" value="ECO:0007669"/>
    <property type="project" value="UniProtKB-KW"/>
</dbReference>
<evidence type="ECO:0000256" key="4">
    <source>
        <dbReference type="ARBA" id="ARBA00022614"/>
    </source>
</evidence>
<evidence type="ECO:0000259" key="15">
    <source>
        <dbReference type="PROSITE" id="PS51746"/>
    </source>
</evidence>
<dbReference type="OrthoDB" id="2021138at2759"/>
<keyword evidence="7" id="KW-0460">Magnesium</keyword>
<dbReference type="CDD" id="cd00143">
    <property type="entry name" value="PP2Cc"/>
    <property type="match status" value="1"/>
</dbReference>
<evidence type="ECO:0000313" key="17">
    <source>
        <dbReference type="Proteomes" id="UP000761534"/>
    </source>
</evidence>
<evidence type="ECO:0000256" key="1">
    <source>
        <dbReference type="ARBA" id="ARBA00005381"/>
    </source>
</evidence>
<dbReference type="Pfam" id="PF00560">
    <property type="entry name" value="LRR_1"/>
    <property type="match status" value="1"/>
</dbReference>
<dbReference type="InterPro" id="IPR055414">
    <property type="entry name" value="LRR_R13L4/SHOC2-like"/>
</dbReference>
<dbReference type="Pfam" id="PF23010">
    <property type="entry name" value="RA_3"/>
    <property type="match status" value="1"/>
</dbReference>
<dbReference type="SMART" id="SM00365">
    <property type="entry name" value="LRR_SD22"/>
    <property type="match status" value="7"/>
</dbReference>
<feature type="compositionally biased region" description="Polar residues" evidence="12">
    <location>
        <begin position="1"/>
        <end position="18"/>
    </location>
</feature>
<dbReference type="Pfam" id="PF13855">
    <property type="entry name" value="LRR_8"/>
    <property type="match status" value="1"/>
</dbReference>
<dbReference type="InterPro" id="IPR001611">
    <property type="entry name" value="Leu-rich_rpt"/>
</dbReference>
<dbReference type="Pfam" id="PF00211">
    <property type="entry name" value="Guanylate_cyc"/>
    <property type="match status" value="1"/>
</dbReference>
<feature type="domain" description="PPM-type phosphatase" evidence="15">
    <location>
        <begin position="1296"/>
        <end position="1574"/>
    </location>
</feature>
<dbReference type="InterPro" id="IPR048580">
    <property type="entry name" value="CYAA_C"/>
</dbReference>
<dbReference type="InterPro" id="IPR055071">
    <property type="entry name" value="RA_PHLPP-like"/>
</dbReference>
<keyword evidence="6" id="KW-0677">Repeat</keyword>
<keyword evidence="4" id="KW-0433">Leucine-rich repeat</keyword>
<dbReference type="SMART" id="SM00332">
    <property type="entry name" value="PP2Cc"/>
    <property type="match status" value="1"/>
</dbReference>
<dbReference type="SMART" id="SM00044">
    <property type="entry name" value="CYCc"/>
    <property type="match status" value="1"/>
</dbReference>
<dbReference type="GO" id="GO:0035556">
    <property type="term" value="P:intracellular signal transduction"/>
    <property type="evidence" value="ECO:0007669"/>
    <property type="project" value="InterPro"/>
</dbReference>
<dbReference type="Pfam" id="PF23598">
    <property type="entry name" value="LRR_14"/>
    <property type="match status" value="1"/>
</dbReference>
<evidence type="ECO:0000256" key="6">
    <source>
        <dbReference type="ARBA" id="ARBA00022737"/>
    </source>
</evidence>
<dbReference type="InterPro" id="IPR001054">
    <property type="entry name" value="A/G_cyclase"/>
</dbReference>
<feature type="compositionally biased region" description="Low complexity" evidence="12">
    <location>
        <begin position="105"/>
        <end position="120"/>
    </location>
</feature>
<evidence type="ECO:0000313" key="16">
    <source>
        <dbReference type="EMBL" id="KAA8897530.1"/>
    </source>
</evidence>
<dbReference type="PROSITE" id="PS50125">
    <property type="entry name" value="GUANYLATE_CYCLASE_2"/>
    <property type="match status" value="1"/>
</dbReference>
<evidence type="ECO:0000256" key="12">
    <source>
        <dbReference type="SAM" id="MobiDB-lite"/>
    </source>
</evidence>
<feature type="region of interest" description="Disordered" evidence="12">
    <location>
        <begin position="69"/>
        <end position="190"/>
    </location>
</feature>
<dbReference type="Pfam" id="PF00481">
    <property type="entry name" value="PP2C"/>
    <property type="match status" value="1"/>
</dbReference>
<dbReference type="SMART" id="SM00369">
    <property type="entry name" value="LRR_TYP"/>
    <property type="match status" value="12"/>
</dbReference>
<feature type="compositionally biased region" description="Basic and acidic residues" evidence="12">
    <location>
        <begin position="95"/>
        <end position="104"/>
    </location>
</feature>
<evidence type="ECO:0000259" key="13">
    <source>
        <dbReference type="PROSITE" id="PS50125"/>
    </source>
</evidence>
<dbReference type="PANTHER" id="PTHR24366:SF168">
    <property type="entry name" value="GH22922P-RELATED"/>
    <property type="match status" value="1"/>
</dbReference>
<dbReference type="Gene3D" id="3.80.10.10">
    <property type="entry name" value="Ribonuclease Inhibitor"/>
    <property type="match status" value="3"/>
</dbReference>
<proteinExistence type="inferred from homology"/>
<evidence type="ECO:0000256" key="11">
    <source>
        <dbReference type="ARBA" id="ARBA00032637"/>
    </source>
</evidence>
<dbReference type="InterPro" id="IPR000159">
    <property type="entry name" value="RA_dom"/>
</dbReference>
<dbReference type="InterPro" id="IPR013716">
    <property type="entry name" value="Adenylate_cyclase_G-a-bd"/>
</dbReference>
<dbReference type="GO" id="GO:0004016">
    <property type="term" value="F:adenylate cyclase activity"/>
    <property type="evidence" value="ECO:0007669"/>
    <property type="project" value="UniProtKB-EC"/>
</dbReference>
<evidence type="ECO:0000256" key="8">
    <source>
        <dbReference type="ARBA" id="ARBA00022998"/>
    </source>
</evidence>
<dbReference type="InterPro" id="IPR003591">
    <property type="entry name" value="Leu-rich_rpt_typical-subtyp"/>
</dbReference>
<feature type="compositionally biased region" description="Low complexity" evidence="12">
    <location>
        <begin position="291"/>
        <end position="303"/>
    </location>
</feature>
<dbReference type="SMART" id="SM00314">
    <property type="entry name" value="RA"/>
    <property type="match status" value="1"/>
</dbReference>
<feature type="region of interest" description="Disordered" evidence="12">
    <location>
        <begin position="217"/>
        <end position="251"/>
    </location>
</feature>
<keyword evidence="5" id="KW-0479">Metal-binding</keyword>
<evidence type="ECO:0000256" key="9">
    <source>
        <dbReference type="ARBA" id="ARBA00023239"/>
    </source>
</evidence>
<dbReference type="InterPro" id="IPR036457">
    <property type="entry name" value="PPM-type-like_dom_sf"/>
</dbReference>
<comment type="caution">
    <text evidence="16">The sequence shown here is derived from an EMBL/GenBank/DDBJ whole genome shotgun (WGS) entry which is preliminary data.</text>
</comment>
<dbReference type="PANTHER" id="PTHR24366">
    <property type="entry name" value="IG(IMMUNOGLOBULIN) AND LRR(LEUCINE RICH REPEAT) DOMAINS"/>
    <property type="match status" value="1"/>
</dbReference>
<feature type="region of interest" description="Disordered" evidence="12">
    <location>
        <begin position="1582"/>
        <end position="1604"/>
    </location>
</feature>
<dbReference type="PROSITE" id="PS51746">
    <property type="entry name" value="PPM_2"/>
    <property type="match status" value="1"/>
</dbReference>
<dbReference type="Gene3D" id="3.60.40.10">
    <property type="entry name" value="PPM-type phosphatase domain"/>
    <property type="match status" value="1"/>
</dbReference>
<dbReference type="InterPro" id="IPR032675">
    <property type="entry name" value="LRR_dom_sf"/>
</dbReference>
<gene>
    <name evidence="16" type="ORF">TRICI_006710</name>
</gene>
<feature type="region of interest" description="Disordered" evidence="12">
    <location>
        <begin position="1"/>
        <end position="53"/>
    </location>
</feature>
<comment type="similarity">
    <text evidence="1">Belongs to the adenylyl cyclase class-3 family.</text>
</comment>
<feature type="compositionally biased region" description="Polar residues" evidence="12">
    <location>
        <begin position="39"/>
        <end position="51"/>
    </location>
</feature>